<dbReference type="EMBL" id="CADEAL010000151">
    <property type="protein sequence ID" value="CAB1415314.1"/>
    <property type="molecule type" value="Genomic_DNA"/>
</dbReference>
<gene>
    <name evidence="2" type="ORF">PLEPLA_LOCUS3030</name>
</gene>
<evidence type="ECO:0000313" key="3">
    <source>
        <dbReference type="Proteomes" id="UP001153269"/>
    </source>
</evidence>
<accession>A0A9N7TN98</accession>
<comment type="caution">
    <text evidence="2">The sequence shown here is derived from an EMBL/GenBank/DDBJ whole genome shotgun (WGS) entry which is preliminary data.</text>
</comment>
<feature type="region of interest" description="Disordered" evidence="1">
    <location>
        <begin position="1"/>
        <end position="36"/>
    </location>
</feature>
<name>A0A9N7TN98_PLEPL</name>
<sequence length="112" mass="12168">MKCEHGGDVFEVTPLHLPTSPPPQPPPPPLLHRSPNPVQLPLPLTSFPPALFPIWLAPPCSLGSGGCGEFSSLFLLTMPTPLPPPTARPPARAHPHEHTHTYTLRFTDQLLL</sequence>
<reference evidence="2" key="1">
    <citation type="submission" date="2020-03" db="EMBL/GenBank/DDBJ databases">
        <authorList>
            <person name="Weist P."/>
        </authorList>
    </citation>
    <scope>NUCLEOTIDE SEQUENCE</scope>
</reference>
<proteinExistence type="predicted"/>
<organism evidence="2 3">
    <name type="scientific">Pleuronectes platessa</name>
    <name type="common">European plaice</name>
    <dbReference type="NCBI Taxonomy" id="8262"/>
    <lineage>
        <taxon>Eukaryota</taxon>
        <taxon>Metazoa</taxon>
        <taxon>Chordata</taxon>
        <taxon>Craniata</taxon>
        <taxon>Vertebrata</taxon>
        <taxon>Euteleostomi</taxon>
        <taxon>Actinopterygii</taxon>
        <taxon>Neopterygii</taxon>
        <taxon>Teleostei</taxon>
        <taxon>Neoteleostei</taxon>
        <taxon>Acanthomorphata</taxon>
        <taxon>Carangaria</taxon>
        <taxon>Pleuronectiformes</taxon>
        <taxon>Pleuronectoidei</taxon>
        <taxon>Pleuronectidae</taxon>
        <taxon>Pleuronectes</taxon>
    </lineage>
</organism>
<evidence type="ECO:0000313" key="2">
    <source>
        <dbReference type="EMBL" id="CAB1415314.1"/>
    </source>
</evidence>
<dbReference type="AlphaFoldDB" id="A0A9N7TN98"/>
<evidence type="ECO:0000256" key="1">
    <source>
        <dbReference type="SAM" id="MobiDB-lite"/>
    </source>
</evidence>
<feature type="compositionally biased region" description="Pro residues" evidence="1">
    <location>
        <begin position="19"/>
        <end position="30"/>
    </location>
</feature>
<protein>
    <submittedName>
        <fullName evidence="2">Uncharacterized protein</fullName>
    </submittedName>
</protein>
<dbReference type="Proteomes" id="UP001153269">
    <property type="component" value="Unassembled WGS sequence"/>
</dbReference>
<keyword evidence="3" id="KW-1185">Reference proteome</keyword>